<dbReference type="GO" id="GO:0003700">
    <property type="term" value="F:DNA-binding transcription factor activity"/>
    <property type="evidence" value="ECO:0007669"/>
    <property type="project" value="InterPro"/>
</dbReference>
<keyword evidence="2" id="KW-0805">Transcription regulation</keyword>
<dbReference type="PROSITE" id="PS50931">
    <property type="entry name" value="HTH_LYSR"/>
    <property type="match status" value="1"/>
</dbReference>
<dbReference type="AlphaFoldDB" id="A0A1G6Y4R6"/>
<keyword evidence="3 6" id="KW-0238">DNA-binding</keyword>
<protein>
    <submittedName>
        <fullName evidence="6">DNA-binding transcriptional regulator, LysR family</fullName>
    </submittedName>
</protein>
<evidence type="ECO:0000256" key="1">
    <source>
        <dbReference type="ARBA" id="ARBA00009437"/>
    </source>
</evidence>
<accession>A0A1G6Y4R6</accession>
<dbReference type="SUPFAM" id="SSF46785">
    <property type="entry name" value="Winged helix' DNA-binding domain"/>
    <property type="match status" value="1"/>
</dbReference>
<name>A0A1G6Y4R6_9RHOB</name>
<organism evidence="6 7">
    <name type="scientific">Ruegeria marina</name>
    <dbReference type="NCBI Taxonomy" id="639004"/>
    <lineage>
        <taxon>Bacteria</taxon>
        <taxon>Pseudomonadati</taxon>
        <taxon>Pseudomonadota</taxon>
        <taxon>Alphaproteobacteria</taxon>
        <taxon>Rhodobacterales</taxon>
        <taxon>Roseobacteraceae</taxon>
        <taxon>Ruegeria</taxon>
    </lineage>
</organism>
<evidence type="ECO:0000313" key="7">
    <source>
        <dbReference type="Proteomes" id="UP000199628"/>
    </source>
</evidence>
<evidence type="ECO:0000256" key="4">
    <source>
        <dbReference type="ARBA" id="ARBA00023163"/>
    </source>
</evidence>
<proteinExistence type="inferred from homology"/>
<dbReference type="RefSeq" id="WP_093033367.1">
    <property type="nucleotide sequence ID" value="NZ_FMZV01000011.1"/>
</dbReference>
<evidence type="ECO:0000313" key="6">
    <source>
        <dbReference type="EMBL" id="SDD84566.1"/>
    </source>
</evidence>
<comment type="similarity">
    <text evidence="1">Belongs to the LysR transcriptional regulatory family.</text>
</comment>
<dbReference type="GO" id="GO:0005829">
    <property type="term" value="C:cytosol"/>
    <property type="evidence" value="ECO:0007669"/>
    <property type="project" value="TreeGrafter"/>
</dbReference>
<keyword evidence="4" id="KW-0804">Transcription</keyword>
<dbReference type="InterPro" id="IPR000847">
    <property type="entry name" value="LysR_HTH_N"/>
</dbReference>
<dbReference type="InterPro" id="IPR036390">
    <property type="entry name" value="WH_DNA-bd_sf"/>
</dbReference>
<dbReference type="GO" id="GO:0003677">
    <property type="term" value="F:DNA binding"/>
    <property type="evidence" value="ECO:0007669"/>
    <property type="project" value="UniProtKB-KW"/>
</dbReference>
<dbReference type="PRINTS" id="PR00039">
    <property type="entry name" value="HTHLYSR"/>
</dbReference>
<dbReference type="PANTHER" id="PTHR30419:SF8">
    <property type="entry name" value="NITROGEN ASSIMILATION TRANSCRIPTIONAL ACTIVATOR-RELATED"/>
    <property type="match status" value="1"/>
</dbReference>
<dbReference type="InterPro" id="IPR005119">
    <property type="entry name" value="LysR_subst-bd"/>
</dbReference>
<dbReference type="EMBL" id="FMZV01000011">
    <property type="protein sequence ID" value="SDD84566.1"/>
    <property type="molecule type" value="Genomic_DNA"/>
</dbReference>
<reference evidence="7" key="1">
    <citation type="submission" date="2016-10" db="EMBL/GenBank/DDBJ databases">
        <authorList>
            <person name="Varghese N."/>
            <person name="Submissions S."/>
        </authorList>
    </citation>
    <scope>NUCLEOTIDE SEQUENCE [LARGE SCALE GENOMIC DNA]</scope>
    <source>
        <strain evidence="7">CGMCC 1.9108</strain>
    </source>
</reference>
<feature type="domain" description="HTH lysR-type" evidence="5">
    <location>
        <begin position="1"/>
        <end position="59"/>
    </location>
</feature>
<dbReference type="Pfam" id="PF03466">
    <property type="entry name" value="LysR_substrate"/>
    <property type="match status" value="1"/>
</dbReference>
<dbReference type="SUPFAM" id="SSF53850">
    <property type="entry name" value="Periplasmic binding protein-like II"/>
    <property type="match status" value="1"/>
</dbReference>
<dbReference type="InterPro" id="IPR036388">
    <property type="entry name" value="WH-like_DNA-bd_sf"/>
</dbReference>
<evidence type="ECO:0000256" key="3">
    <source>
        <dbReference type="ARBA" id="ARBA00023125"/>
    </source>
</evidence>
<dbReference type="PANTHER" id="PTHR30419">
    <property type="entry name" value="HTH-TYPE TRANSCRIPTIONAL REGULATOR YBHD"/>
    <property type="match status" value="1"/>
</dbReference>
<evidence type="ECO:0000256" key="2">
    <source>
        <dbReference type="ARBA" id="ARBA00023015"/>
    </source>
</evidence>
<dbReference type="Pfam" id="PF00126">
    <property type="entry name" value="HTH_1"/>
    <property type="match status" value="1"/>
</dbReference>
<dbReference type="FunFam" id="1.10.10.10:FF:000001">
    <property type="entry name" value="LysR family transcriptional regulator"/>
    <property type="match status" value="1"/>
</dbReference>
<dbReference type="Gene3D" id="1.10.10.10">
    <property type="entry name" value="Winged helix-like DNA-binding domain superfamily/Winged helix DNA-binding domain"/>
    <property type="match status" value="1"/>
</dbReference>
<dbReference type="Gene3D" id="3.40.190.290">
    <property type="match status" value="1"/>
</dbReference>
<evidence type="ECO:0000259" key="5">
    <source>
        <dbReference type="PROSITE" id="PS50931"/>
    </source>
</evidence>
<dbReference type="CDD" id="cd05466">
    <property type="entry name" value="PBP2_LTTR_substrate"/>
    <property type="match status" value="1"/>
</dbReference>
<dbReference type="InterPro" id="IPR050950">
    <property type="entry name" value="HTH-type_LysR_regulators"/>
</dbReference>
<dbReference type="STRING" id="639004.SAMN04488239_11119"/>
<keyword evidence="7" id="KW-1185">Reference proteome</keyword>
<dbReference type="Proteomes" id="UP000199628">
    <property type="component" value="Unassembled WGS sequence"/>
</dbReference>
<gene>
    <name evidence="6" type="ORF">SAMN04488239_11119</name>
</gene>
<dbReference type="OrthoDB" id="9803735at2"/>
<sequence>MQNLTQLHYFWLVAQEGSFARAAELAHITQPALSNAIKSLEQRLGFLLFERSERPIRLTSEAQAILRQVEATLREAHNLDQTLENLSTGDYGHIRAGMTAVFSTSLGGPILAEWHNAHPDVTLELIIGETTDLIGAMRDSDLDLIVGDTRDLRYDVDDLDMTALPPIPGGAFCRVGHPILNLRHPTAADLARYRFAGTHFPDAIVRAFARFLGRKDGDLSPVISIDSHNIAAVRDAVAESDLILLTTSGTVRNALALGVLKQIPIDLGIDGEWAVAKRRGRVLHSATDTLINKIVEIARREHDQRLAPYVQKLVPSRHER</sequence>